<comment type="subcellular location">
    <subcellularLocation>
        <location evidence="1 5">Nucleus</location>
    </subcellularLocation>
</comment>
<evidence type="ECO:0000313" key="6">
    <source>
        <dbReference type="EMBL" id="CAK9206809.1"/>
    </source>
</evidence>
<evidence type="ECO:0000256" key="1">
    <source>
        <dbReference type="ARBA" id="ARBA00004123"/>
    </source>
</evidence>
<dbReference type="Pfam" id="PF04939">
    <property type="entry name" value="RRS1"/>
    <property type="match status" value="1"/>
</dbReference>
<name>A0ABP0TX81_9BRYO</name>
<comment type="function">
    <text evidence="5">Involved in ribosomal large subunit assembly.</text>
</comment>
<dbReference type="InterPro" id="IPR007023">
    <property type="entry name" value="Ribosom_reg"/>
</dbReference>
<keyword evidence="4 5" id="KW-0539">Nucleus</keyword>
<organism evidence="6 7">
    <name type="scientific">Sphagnum troendelagicum</name>
    <dbReference type="NCBI Taxonomy" id="128251"/>
    <lineage>
        <taxon>Eukaryota</taxon>
        <taxon>Viridiplantae</taxon>
        <taxon>Streptophyta</taxon>
        <taxon>Embryophyta</taxon>
        <taxon>Bryophyta</taxon>
        <taxon>Sphagnophytina</taxon>
        <taxon>Sphagnopsida</taxon>
        <taxon>Sphagnales</taxon>
        <taxon>Sphagnaceae</taxon>
        <taxon>Sphagnum</taxon>
    </lineage>
</organism>
<dbReference type="Proteomes" id="UP001497512">
    <property type="component" value="Chromosome 15"/>
</dbReference>
<dbReference type="EMBL" id="OZ019907">
    <property type="protein sequence ID" value="CAK9206809.1"/>
    <property type="molecule type" value="Genomic_DNA"/>
</dbReference>
<evidence type="ECO:0000256" key="2">
    <source>
        <dbReference type="ARBA" id="ARBA00010077"/>
    </source>
</evidence>
<keyword evidence="7" id="KW-1185">Reference proteome</keyword>
<accession>A0ABP0TX81</accession>
<protein>
    <recommendedName>
        <fullName evidence="5">Ribosome biogenesis regulatory protein</fullName>
    </recommendedName>
</protein>
<evidence type="ECO:0000256" key="5">
    <source>
        <dbReference type="RuleBase" id="RU364132"/>
    </source>
</evidence>
<evidence type="ECO:0000256" key="4">
    <source>
        <dbReference type="ARBA" id="ARBA00023242"/>
    </source>
</evidence>
<sequence>MVAIVSSVASDYELDIGNLLIFHGRDPSPLSSSMTEDAEYLEEARVLVQVLADVLFNMPSTLDKVGPPVNLPRPRMQPPREKLLTQSKATNKVGNICQNKSIVKRKRRKPEFDEQNDEWWHRHVYKHVNDDNDIPIIEPKASDVVDAKGEEKQLLQDVLQHGYIKEFP</sequence>
<evidence type="ECO:0000313" key="7">
    <source>
        <dbReference type="Proteomes" id="UP001497512"/>
    </source>
</evidence>
<keyword evidence="3 5" id="KW-0690">Ribosome biogenesis</keyword>
<gene>
    <name evidence="6" type="ORF">CSSPTR1EN2_LOCUS8534</name>
</gene>
<comment type="similarity">
    <text evidence="2 5">Belongs to the RRS1 family.</text>
</comment>
<proteinExistence type="inferred from homology"/>
<reference evidence="6" key="1">
    <citation type="submission" date="2024-02" db="EMBL/GenBank/DDBJ databases">
        <authorList>
            <consortium name="ELIXIR-Norway"/>
            <consortium name="Elixir Norway"/>
        </authorList>
    </citation>
    <scope>NUCLEOTIDE SEQUENCE</scope>
</reference>
<evidence type="ECO:0000256" key="3">
    <source>
        <dbReference type="ARBA" id="ARBA00022517"/>
    </source>
</evidence>